<protein>
    <submittedName>
        <fullName evidence="2">Uncharacterized protein</fullName>
    </submittedName>
</protein>
<organism evidence="2 3">
    <name type="scientific">Symbiodinium microadriaticum</name>
    <name type="common">Dinoflagellate</name>
    <name type="synonym">Zooxanthella microadriatica</name>
    <dbReference type="NCBI Taxonomy" id="2951"/>
    <lineage>
        <taxon>Eukaryota</taxon>
        <taxon>Sar</taxon>
        <taxon>Alveolata</taxon>
        <taxon>Dinophyceae</taxon>
        <taxon>Suessiales</taxon>
        <taxon>Symbiodiniaceae</taxon>
        <taxon>Symbiodinium</taxon>
    </lineage>
</organism>
<dbReference type="AlphaFoldDB" id="A0A1Q9ERS6"/>
<comment type="caution">
    <text evidence="2">The sequence shown here is derived from an EMBL/GenBank/DDBJ whole genome shotgun (WGS) entry which is preliminary data.</text>
</comment>
<feature type="compositionally biased region" description="Acidic residues" evidence="1">
    <location>
        <begin position="1"/>
        <end position="12"/>
    </location>
</feature>
<dbReference type="EMBL" id="LSRX01000084">
    <property type="protein sequence ID" value="OLQ10117.1"/>
    <property type="molecule type" value="Genomic_DNA"/>
</dbReference>
<keyword evidence="3" id="KW-1185">Reference proteome</keyword>
<name>A0A1Q9ERS6_SYMMI</name>
<reference evidence="2 3" key="1">
    <citation type="submission" date="2016-02" db="EMBL/GenBank/DDBJ databases">
        <title>Genome analysis of coral dinoflagellate symbionts highlights evolutionary adaptations to a symbiotic lifestyle.</title>
        <authorList>
            <person name="Aranda M."/>
            <person name="Li Y."/>
            <person name="Liew Y.J."/>
            <person name="Baumgarten S."/>
            <person name="Simakov O."/>
            <person name="Wilson M."/>
            <person name="Piel J."/>
            <person name="Ashoor H."/>
            <person name="Bougouffa S."/>
            <person name="Bajic V.B."/>
            <person name="Ryu T."/>
            <person name="Ravasi T."/>
            <person name="Bayer T."/>
            <person name="Micklem G."/>
            <person name="Kim H."/>
            <person name="Bhak J."/>
            <person name="Lajeunesse T.C."/>
            <person name="Voolstra C.R."/>
        </authorList>
    </citation>
    <scope>NUCLEOTIDE SEQUENCE [LARGE SCALE GENOMIC DNA]</scope>
    <source>
        <strain evidence="2 3">CCMP2467</strain>
    </source>
</reference>
<gene>
    <name evidence="2" type="ORF">AK812_SmicGene6203</name>
</gene>
<dbReference type="Proteomes" id="UP000186817">
    <property type="component" value="Unassembled WGS sequence"/>
</dbReference>
<accession>A0A1Q9ERS6</accession>
<evidence type="ECO:0000256" key="1">
    <source>
        <dbReference type="SAM" id="MobiDB-lite"/>
    </source>
</evidence>
<evidence type="ECO:0000313" key="2">
    <source>
        <dbReference type="EMBL" id="OLQ10117.1"/>
    </source>
</evidence>
<evidence type="ECO:0000313" key="3">
    <source>
        <dbReference type="Proteomes" id="UP000186817"/>
    </source>
</evidence>
<sequence length="113" mass="12950">MVRCDDDNDENEVELHGQGTLEEFDGSDMQAKLHEVAEQVELHGQGTLEEFDGDQRELQYHASIHQILKKSPAALQLSIQRYDRPQHTFLAMCVGRQTRLPDGLVNRMVSQYL</sequence>
<proteinExistence type="predicted"/>
<feature type="region of interest" description="Disordered" evidence="1">
    <location>
        <begin position="1"/>
        <end position="23"/>
    </location>
</feature>